<dbReference type="EMBL" id="JBHSFW010000007">
    <property type="protein sequence ID" value="MFC4619303.1"/>
    <property type="molecule type" value="Genomic_DNA"/>
</dbReference>
<keyword evidence="2" id="KW-1185">Reference proteome</keyword>
<dbReference type="Gene3D" id="3.40.50.720">
    <property type="entry name" value="NAD(P)-binding Rossmann-like Domain"/>
    <property type="match status" value="1"/>
</dbReference>
<sequence length="185" mass="20567">MHALIVGGTGMLKGVVLKLNREGWKTTVVARNRDRMDRLIKEAERPRNIGAALVDWHDAHALIHEVSATREAFGPYNLCVLWMHSSAQSSLAPLLEAVADNGAAPWDLYHIKGSAASRPDQNWKPKTPSGCNYHEIILGFKLEDGGESRWLTHREIAGGTLEAIQSGCRKKIIGMVEPWEKRPGW</sequence>
<evidence type="ECO:0000313" key="2">
    <source>
        <dbReference type="Proteomes" id="UP001596022"/>
    </source>
</evidence>
<dbReference type="SUPFAM" id="SSF51735">
    <property type="entry name" value="NAD(P)-binding Rossmann-fold domains"/>
    <property type="match status" value="1"/>
</dbReference>
<organism evidence="1 2">
    <name type="scientific">Camelliibacillus cellulosilyticus</name>
    <dbReference type="NCBI Taxonomy" id="2174486"/>
    <lineage>
        <taxon>Bacteria</taxon>
        <taxon>Bacillati</taxon>
        <taxon>Bacillota</taxon>
        <taxon>Bacilli</taxon>
        <taxon>Bacillales</taxon>
        <taxon>Sporolactobacillaceae</taxon>
        <taxon>Camelliibacillus</taxon>
    </lineage>
</organism>
<evidence type="ECO:0000313" key="1">
    <source>
        <dbReference type="EMBL" id="MFC4619303.1"/>
    </source>
</evidence>
<dbReference type="NCBIfam" id="NF006168">
    <property type="entry name" value="PRK08309.1"/>
    <property type="match status" value="1"/>
</dbReference>
<name>A0ABV9GMZ0_9BACL</name>
<proteinExistence type="predicted"/>
<dbReference type="Proteomes" id="UP001596022">
    <property type="component" value="Unassembled WGS sequence"/>
</dbReference>
<accession>A0ABV9GMZ0</accession>
<dbReference type="InterPro" id="IPR036291">
    <property type="entry name" value="NAD(P)-bd_dom_sf"/>
</dbReference>
<gene>
    <name evidence="1" type="ORF">ACFO4N_11325</name>
</gene>
<dbReference type="RefSeq" id="WP_376846400.1">
    <property type="nucleotide sequence ID" value="NZ_JBHSFW010000007.1"/>
</dbReference>
<reference evidence="2" key="1">
    <citation type="journal article" date="2019" name="Int. J. Syst. Evol. Microbiol.">
        <title>The Global Catalogue of Microorganisms (GCM) 10K type strain sequencing project: providing services to taxonomists for standard genome sequencing and annotation.</title>
        <authorList>
            <consortium name="The Broad Institute Genomics Platform"/>
            <consortium name="The Broad Institute Genome Sequencing Center for Infectious Disease"/>
            <person name="Wu L."/>
            <person name="Ma J."/>
        </authorList>
    </citation>
    <scope>NUCLEOTIDE SEQUENCE [LARGE SCALE GENOMIC DNA]</scope>
    <source>
        <strain evidence="2">CGMCC 1.16306</strain>
    </source>
</reference>
<protein>
    <submittedName>
        <fullName evidence="1">Short-chain dehydrogenase</fullName>
    </submittedName>
</protein>
<comment type="caution">
    <text evidence="1">The sequence shown here is derived from an EMBL/GenBank/DDBJ whole genome shotgun (WGS) entry which is preliminary data.</text>
</comment>